<feature type="non-terminal residue" evidence="2">
    <location>
        <position position="143"/>
    </location>
</feature>
<evidence type="ECO:0000256" key="1">
    <source>
        <dbReference type="SAM" id="MobiDB-lite"/>
    </source>
</evidence>
<dbReference type="OrthoDB" id="6732782at2759"/>
<evidence type="ECO:0000313" key="2">
    <source>
        <dbReference type="EMBL" id="VEN63871.1"/>
    </source>
</evidence>
<feature type="compositionally biased region" description="Gly residues" evidence="1">
    <location>
        <begin position="117"/>
        <end position="127"/>
    </location>
</feature>
<proteinExistence type="predicted"/>
<keyword evidence="3" id="KW-1185">Reference proteome</keyword>
<organism evidence="2 3">
    <name type="scientific">Callosobruchus maculatus</name>
    <name type="common">Southern cowpea weevil</name>
    <name type="synonym">Pulse bruchid</name>
    <dbReference type="NCBI Taxonomy" id="64391"/>
    <lineage>
        <taxon>Eukaryota</taxon>
        <taxon>Metazoa</taxon>
        <taxon>Ecdysozoa</taxon>
        <taxon>Arthropoda</taxon>
        <taxon>Hexapoda</taxon>
        <taxon>Insecta</taxon>
        <taxon>Pterygota</taxon>
        <taxon>Neoptera</taxon>
        <taxon>Endopterygota</taxon>
        <taxon>Coleoptera</taxon>
        <taxon>Polyphaga</taxon>
        <taxon>Cucujiformia</taxon>
        <taxon>Chrysomeloidea</taxon>
        <taxon>Chrysomelidae</taxon>
        <taxon>Bruchinae</taxon>
        <taxon>Bruchini</taxon>
        <taxon>Callosobruchus</taxon>
    </lineage>
</organism>
<accession>A0A653DX12</accession>
<evidence type="ECO:0000313" key="3">
    <source>
        <dbReference type="Proteomes" id="UP000410492"/>
    </source>
</evidence>
<dbReference type="Proteomes" id="UP000410492">
    <property type="component" value="Unassembled WGS sequence"/>
</dbReference>
<protein>
    <submittedName>
        <fullName evidence="2">Uncharacterized protein</fullName>
    </submittedName>
</protein>
<feature type="non-terminal residue" evidence="2">
    <location>
        <position position="1"/>
    </location>
</feature>
<feature type="compositionally biased region" description="Low complexity" evidence="1">
    <location>
        <begin position="106"/>
        <end position="116"/>
    </location>
</feature>
<gene>
    <name evidence="2" type="ORF">CALMAC_LOCUS20569</name>
</gene>
<reference evidence="2 3" key="1">
    <citation type="submission" date="2019-01" db="EMBL/GenBank/DDBJ databases">
        <authorList>
            <person name="Sayadi A."/>
        </authorList>
    </citation>
    <scope>NUCLEOTIDE SEQUENCE [LARGE SCALE GENOMIC DNA]</scope>
</reference>
<dbReference type="EMBL" id="CAACVG010014906">
    <property type="protein sequence ID" value="VEN63871.1"/>
    <property type="molecule type" value="Genomic_DNA"/>
</dbReference>
<dbReference type="AlphaFoldDB" id="A0A653DX12"/>
<feature type="region of interest" description="Disordered" evidence="1">
    <location>
        <begin position="104"/>
        <end position="143"/>
    </location>
</feature>
<sequence>KCLNSVKSKKNKTKEWVVVTYALRVEKDLEIERRYSGEGEKRRCESGIPRRRVVASKNDTGYGVREMVARGDKIYISLTYSPRGKTLKRNLSPTVAVAAPTTDLVATSTAAPAAPGGKRGGGSGEGGGQKKKRKKFTNKDNSF</sequence>
<name>A0A653DX12_CALMS</name>